<sequence>NVLPKKGRLETNIAAFPEELPKRLMEAFSIEGSLICDPFLGSGTTMKIARDFQRNSIGVEILPELEHIIRKKTGFSDEKLDRYFDKSELKIEIISPSDYQDRNTLDEDFAVKLHFFY</sequence>
<dbReference type="GO" id="GO:0003677">
    <property type="term" value="F:DNA binding"/>
    <property type="evidence" value="ECO:0007669"/>
    <property type="project" value="InterPro"/>
</dbReference>
<dbReference type="Pfam" id="PF01555">
    <property type="entry name" value="N6_N4_Mtase"/>
    <property type="match status" value="1"/>
</dbReference>
<comment type="caution">
    <text evidence="4">The sequence shown here is derived from an EMBL/GenBank/DDBJ whole genome shotgun (WGS) entry which is preliminary data.</text>
</comment>
<evidence type="ECO:0000256" key="1">
    <source>
        <dbReference type="ARBA" id="ARBA00022603"/>
    </source>
</evidence>
<dbReference type="GO" id="GO:0008170">
    <property type="term" value="F:N-methyltransferase activity"/>
    <property type="evidence" value="ECO:0007669"/>
    <property type="project" value="InterPro"/>
</dbReference>
<dbReference type="AlphaFoldDB" id="X1D8L5"/>
<name>X1D8L5_9ZZZZ</name>
<dbReference type="InterPro" id="IPR002941">
    <property type="entry name" value="DNA_methylase_N4/N6"/>
</dbReference>
<organism evidence="4">
    <name type="scientific">marine sediment metagenome</name>
    <dbReference type="NCBI Taxonomy" id="412755"/>
    <lineage>
        <taxon>unclassified sequences</taxon>
        <taxon>metagenomes</taxon>
        <taxon>ecological metagenomes</taxon>
    </lineage>
</organism>
<dbReference type="InterPro" id="IPR001091">
    <property type="entry name" value="RM_Methyltransferase"/>
</dbReference>
<evidence type="ECO:0000313" key="4">
    <source>
        <dbReference type="EMBL" id="GAH16562.1"/>
    </source>
</evidence>
<feature type="domain" description="DNA methylase N-4/N-6" evidence="3">
    <location>
        <begin position="14"/>
        <end position="70"/>
    </location>
</feature>
<protein>
    <recommendedName>
        <fullName evidence="3">DNA methylase N-4/N-6 domain-containing protein</fullName>
    </recommendedName>
</protein>
<dbReference type="PRINTS" id="PR00508">
    <property type="entry name" value="S21N4MTFRASE"/>
</dbReference>
<reference evidence="4" key="1">
    <citation type="journal article" date="2014" name="Front. Microbiol.">
        <title>High frequency of phylogenetically diverse reductive dehalogenase-homologous genes in deep subseafloor sedimentary metagenomes.</title>
        <authorList>
            <person name="Kawai M."/>
            <person name="Futagami T."/>
            <person name="Toyoda A."/>
            <person name="Takaki Y."/>
            <person name="Nishi S."/>
            <person name="Hori S."/>
            <person name="Arai W."/>
            <person name="Tsubouchi T."/>
            <person name="Morono Y."/>
            <person name="Uchiyama I."/>
            <person name="Ito T."/>
            <person name="Fujiyama A."/>
            <person name="Inagaki F."/>
            <person name="Takami H."/>
        </authorList>
    </citation>
    <scope>NUCLEOTIDE SEQUENCE</scope>
    <source>
        <strain evidence="4">Expedition CK06-06</strain>
    </source>
</reference>
<evidence type="ECO:0000259" key="3">
    <source>
        <dbReference type="Pfam" id="PF01555"/>
    </source>
</evidence>
<dbReference type="GO" id="GO:0032259">
    <property type="term" value="P:methylation"/>
    <property type="evidence" value="ECO:0007669"/>
    <property type="project" value="UniProtKB-KW"/>
</dbReference>
<evidence type="ECO:0000256" key="2">
    <source>
        <dbReference type="ARBA" id="ARBA00022679"/>
    </source>
</evidence>
<dbReference type="SUPFAM" id="SSF53335">
    <property type="entry name" value="S-adenosyl-L-methionine-dependent methyltransferases"/>
    <property type="match status" value="1"/>
</dbReference>
<proteinExistence type="predicted"/>
<keyword evidence="2" id="KW-0808">Transferase</keyword>
<dbReference type="EMBL" id="BART01035680">
    <property type="protein sequence ID" value="GAH16562.1"/>
    <property type="molecule type" value="Genomic_DNA"/>
</dbReference>
<dbReference type="InterPro" id="IPR029063">
    <property type="entry name" value="SAM-dependent_MTases_sf"/>
</dbReference>
<keyword evidence="1" id="KW-0489">Methyltransferase</keyword>
<dbReference type="Gene3D" id="3.40.50.150">
    <property type="entry name" value="Vaccinia Virus protein VP39"/>
    <property type="match status" value="1"/>
</dbReference>
<gene>
    <name evidence="4" type="ORF">S01H4_60488</name>
</gene>
<accession>X1D8L5</accession>
<feature type="non-terminal residue" evidence="4">
    <location>
        <position position="1"/>
    </location>
</feature>